<dbReference type="GO" id="GO:0050661">
    <property type="term" value="F:NADP binding"/>
    <property type="evidence" value="ECO:0007669"/>
    <property type="project" value="InterPro"/>
</dbReference>
<evidence type="ECO:0000313" key="8">
    <source>
        <dbReference type="Proteomes" id="UP001163105"/>
    </source>
</evidence>
<dbReference type="Pfam" id="PF04082">
    <property type="entry name" value="Fungal_trans"/>
    <property type="match status" value="1"/>
</dbReference>
<keyword evidence="1" id="KW-0539">Nucleus</keyword>
<dbReference type="AlphaFoldDB" id="A0AB34FT26"/>
<keyword evidence="8" id="KW-1185">Reference proteome</keyword>
<dbReference type="InterPro" id="IPR013328">
    <property type="entry name" value="6PGD_dom2"/>
</dbReference>
<dbReference type="InterPro" id="IPR008927">
    <property type="entry name" value="6-PGluconate_DH-like_C_sf"/>
</dbReference>
<dbReference type="Pfam" id="PF03446">
    <property type="entry name" value="NAD_binding_2"/>
    <property type="match status" value="1"/>
</dbReference>
<dbReference type="GO" id="GO:0051287">
    <property type="term" value="F:NAD binding"/>
    <property type="evidence" value="ECO:0007669"/>
    <property type="project" value="InterPro"/>
</dbReference>
<feature type="region of interest" description="Disordered" evidence="2">
    <location>
        <begin position="415"/>
        <end position="440"/>
    </location>
</feature>
<dbReference type="GO" id="GO:0005739">
    <property type="term" value="C:mitochondrion"/>
    <property type="evidence" value="ECO:0007669"/>
    <property type="project" value="TreeGrafter"/>
</dbReference>
<evidence type="ECO:0000259" key="3">
    <source>
        <dbReference type="Pfam" id="PF02627"/>
    </source>
</evidence>
<feature type="compositionally biased region" description="Polar residues" evidence="2">
    <location>
        <begin position="421"/>
        <end position="439"/>
    </location>
</feature>
<dbReference type="GO" id="GO:0008442">
    <property type="term" value="F:3-hydroxyisobutyrate dehydrogenase activity"/>
    <property type="evidence" value="ECO:0007669"/>
    <property type="project" value="TreeGrafter"/>
</dbReference>
<dbReference type="Gene3D" id="3.40.50.720">
    <property type="entry name" value="NAD(P)-binding Rossmann-like Domain"/>
    <property type="match status" value="1"/>
</dbReference>
<gene>
    <name evidence="7" type="ORF">O9K51_03714</name>
</gene>
<dbReference type="SUPFAM" id="SSF51735">
    <property type="entry name" value="NAD(P)-binding Rossmann-fold domains"/>
    <property type="match status" value="1"/>
</dbReference>
<feature type="domain" description="Xylanolytic transcriptional activator regulatory" evidence="5">
    <location>
        <begin position="344"/>
        <end position="562"/>
    </location>
</feature>
<dbReference type="PANTHER" id="PTHR22981">
    <property type="entry name" value="3-HYDROXYISOBUTYRATE DEHYDROGENASE-RELATED"/>
    <property type="match status" value="1"/>
</dbReference>
<dbReference type="InterPro" id="IPR006115">
    <property type="entry name" value="6PGDH_NADP-bd"/>
</dbReference>
<dbReference type="GO" id="GO:0051920">
    <property type="term" value="F:peroxiredoxin activity"/>
    <property type="evidence" value="ECO:0007669"/>
    <property type="project" value="InterPro"/>
</dbReference>
<feature type="domain" description="3-hydroxyisobutyrate dehydrogenase-like NAD-binding" evidence="6">
    <location>
        <begin position="1060"/>
        <end position="1186"/>
    </location>
</feature>
<dbReference type="InterPro" id="IPR007219">
    <property type="entry name" value="XnlR_reg_dom"/>
</dbReference>
<dbReference type="GO" id="GO:0003677">
    <property type="term" value="F:DNA binding"/>
    <property type="evidence" value="ECO:0007669"/>
    <property type="project" value="InterPro"/>
</dbReference>
<dbReference type="InterPro" id="IPR003779">
    <property type="entry name" value="CMD-like"/>
</dbReference>
<dbReference type="SUPFAM" id="SSF48179">
    <property type="entry name" value="6-phosphogluconate dehydrogenase C-terminal domain-like"/>
    <property type="match status" value="1"/>
</dbReference>
<dbReference type="SUPFAM" id="SSF69118">
    <property type="entry name" value="AhpD-like"/>
    <property type="match status" value="1"/>
</dbReference>
<evidence type="ECO:0000259" key="4">
    <source>
        <dbReference type="Pfam" id="PF03446"/>
    </source>
</evidence>
<feature type="region of interest" description="Disordered" evidence="2">
    <location>
        <begin position="446"/>
        <end position="465"/>
    </location>
</feature>
<evidence type="ECO:0000256" key="2">
    <source>
        <dbReference type="SAM" id="MobiDB-lite"/>
    </source>
</evidence>
<dbReference type="Gene3D" id="1.10.1040.10">
    <property type="entry name" value="N-(1-d-carboxylethyl)-l-norvaline Dehydrogenase, domain 2"/>
    <property type="match status" value="1"/>
</dbReference>
<accession>A0AB34FT26</accession>
<dbReference type="GO" id="GO:0006351">
    <property type="term" value="P:DNA-templated transcription"/>
    <property type="evidence" value="ECO:0007669"/>
    <property type="project" value="InterPro"/>
</dbReference>
<evidence type="ECO:0000259" key="6">
    <source>
        <dbReference type="Pfam" id="PF14833"/>
    </source>
</evidence>
<dbReference type="Gene3D" id="1.20.1290.10">
    <property type="entry name" value="AhpD-like"/>
    <property type="match status" value="1"/>
</dbReference>
<protein>
    <submittedName>
        <fullName evidence="7">CMD multi-domain protein</fullName>
    </submittedName>
</protein>
<dbReference type="InterPro" id="IPR036291">
    <property type="entry name" value="NAD(P)-bd_dom_sf"/>
</dbReference>
<feature type="region of interest" description="Disordered" evidence="2">
    <location>
        <begin position="284"/>
        <end position="308"/>
    </location>
</feature>
<evidence type="ECO:0000259" key="5">
    <source>
        <dbReference type="Pfam" id="PF04082"/>
    </source>
</evidence>
<feature type="domain" description="Carboxymuconolactone decarboxylase-like" evidence="3">
    <location>
        <begin position="47"/>
        <end position="127"/>
    </location>
</feature>
<dbReference type="GO" id="GO:0006574">
    <property type="term" value="P:L-valine catabolic process"/>
    <property type="evidence" value="ECO:0007669"/>
    <property type="project" value="TreeGrafter"/>
</dbReference>
<dbReference type="InterPro" id="IPR029154">
    <property type="entry name" value="HIBADH-like_NADP-bd"/>
</dbReference>
<evidence type="ECO:0000256" key="1">
    <source>
        <dbReference type="ARBA" id="ARBA00023242"/>
    </source>
</evidence>
<dbReference type="InterPro" id="IPR029032">
    <property type="entry name" value="AhpD-like"/>
</dbReference>
<reference evidence="7" key="1">
    <citation type="submission" date="2023-01" db="EMBL/GenBank/DDBJ databases">
        <title>The growth and conidiation of Purpureocillium lavendulum are regulated by nitrogen source and histone H3K14 acetylation.</title>
        <authorList>
            <person name="Tang P."/>
            <person name="Han J."/>
            <person name="Zhang C."/>
            <person name="Tang P."/>
            <person name="Qi F."/>
            <person name="Zhang K."/>
            <person name="Liang L."/>
        </authorList>
    </citation>
    <scope>NUCLEOTIDE SEQUENCE</scope>
    <source>
        <strain evidence="7">YMF1.00683</strain>
    </source>
</reference>
<proteinExistence type="predicted"/>
<dbReference type="GO" id="GO:0008270">
    <property type="term" value="F:zinc ion binding"/>
    <property type="evidence" value="ECO:0007669"/>
    <property type="project" value="InterPro"/>
</dbReference>
<name>A0AB34FT26_9HYPO</name>
<dbReference type="PANTHER" id="PTHR22981:SF81">
    <property type="entry name" value="DEHYDROGENASE, PUTATIVE-RELATED"/>
    <property type="match status" value="1"/>
</dbReference>
<sequence>MSTNPKLDELHRQLFEEGLKMRRSVVGDTYVDRALANGSTEFSRPGQELVTEWCWGYAWTRPGLEKKQRSLLNIGMLMALNRTPELAVHVRGARNNGLTETEIREAILHCTTYCGVPAGVEAMKTAEKVLDEMAEKGEMQRELGAKSEGNVHHPEANSSEALSVAAEEAGFHDAFAVGSADDMNNAERTDTTVEPMSCEDALPGRSSPFTASVINSGLFPDTDLAGMDYSTFDDFSHFLDTAPLPSFHFTSMVTTEQPLPFFSPPNSENDAALAHSGMAIEEGEHPDSFSRLGSRLPSLQPDEVTSGQGNDRELLLEAISVFETVASDFRLPTRLTLSRYIRGYVDGFHEHLPFLHIPSMTVASCAVELVLAMAAVGAQYCFEAEEGLGLFHAARAIATERIRRRDARLAAAERIREQDAVTPSQGASNAPETRITQAHSAPRYTCNGPLGLPSDTHSPPHAASPIDDLMQSAQALLLLMAMATWAKHKEILREALAIQSILASIIRDDGLREPSGHPPSDTWEQWARSESVLRTKYIVFCFFNLHCIVYDIPPLILNSELNMQPFQFQHSLRRLFSFDGGAEVAQVHSALGSYVLIHAIIQHIFFVRQSARCRFESPDLTLDEVKPLEQAVRNWQSSWKHSPESSLNPMDPNGPVAFNSTALLRLAYIRLNMDTGPGRALSTRDPQQIAHALRATPPIKRSPKLIRALLHSSHALSIPIKIGIRLVARTQTFIWSIQHSLCSLECALLLGKWLETISALGPEPDPPISDGETPDAMKMLMVVLATSVLLGGVYAGRGPKVARPFVFKEFADRDEAEEWVVTHVSTLIKGSCAPMPDHENNPEAKDACAYRAYVLQKKKPDGFWGYTSKLSTVDCDNIYEVYEFNKGTMSLTRNDVSIDARLRFGFIGLGVMGWGMANNLRAKIPAAAALSVSVAATAKGVIEQSDVVITMLPAGPAVASVFMDPKTGLLAADPSHIRNKIFLDCSTIDAATSLRVAAEVQRLRGWFVDAPVSGGVHGATTGTLSIMVGCDSTELFQRIKPVLSLMGQPEKIFHCGGASAGLVTKQINNYLSCVTMLGTCEAMTLGQLSGLDPVKLAEVIKVSTGACYNCGDQNPVRGVSSLSSASRDFEGGFTTEMAKGVLDMAVDHGSQVGAKLVLGGVLSEFYAHAAEHPKCRGKDFRSIFKLFSENDGRDLYTP</sequence>
<dbReference type="InterPro" id="IPR002204">
    <property type="entry name" value="3-OH-isobutyrate_DH-rel_CS"/>
</dbReference>
<dbReference type="Pfam" id="PF02627">
    <property type="entry name" value="CMD"/>
    <property type="match status" value="1"/>
</dbReference>
<dbReference type="PROSITE" id="PS00895">
    <property type="entry name" value="3_HYDROXYISOBUT_DH"/>
    <property type="match status" value="1"/>
</dbReference>
<evidence type="ECO:0000313" key="7">
    <source>
        <dbReference type="EMBL" id="KAJ6442539.1"/>
    </source>
</evidence>
<comment type="caution">
    <text evidence="7">The sequence shown here is derived from an EMBL/GenBank/DDBJ whole genome shotgun (WGS) entry which is preliminary data.</text>
</comment>
<organism evidence="7 8">
    <name type="scientific">Purpureocillium lavendulum</name>
    <dbReference type="NCBI Taxonomy" id="1247861"/>
    <lineage>
        <taxon>Eukaryota</taxon>
        <taxon>Fungi</taxon>
        <taxon>Dikarya</taxon>
        <taxon>Ascomycota</taxon>
        <taxon>Pezizomycotina</taxon>
        <taxon>Sordariomycetes</taxon>
        <taxon>Hypocreomycetidae</taxon>
        <taxon>Hypocreales</taxon>
        <taxon>Ophiocordycipitaceae</taxon>
        <taxon>Purpureocillium</taxon>
    </lineage>
</organism>
<feature type="domain" description="6-phosphogluconate dehydrogenase NADP-binding" evidence="4">
    <location>
        <begin position="904"/>
        <end position="1054"/>
    </location>
</feature>
<dbReference type="Pfam" id="PF14833">
    <property type="entry name" value="NAD_binding_11"/>
    <property type="match status" value="1"/>
</dbReference>
<dbReference type="EMBL" id="JAQHRD010000003">
    <property type="protein sequence ID" value="KAJ6442539.1"/>
    <property type="molecule type" value="Genomic_DNA"/>
</dbReference>
<dbReference type="Proteomes" id="UP001163105">
    <property type="component" value="Unassembled WGS sequence"/>
</dbReference>